<dbReference type="AlphaFoldDB" id="A0A8R7P9Q4"/>
<dbReference type="EnsemblPlants" id="TuG1812G0200000701.01.T01">
    <property type="protein sequence ID" value="TuG1812G0200000701.01.T01.cds287543"/>
    <property type="gene ID" value="TuG1812G0200000701.01"/>
</dbReference>
<evidence type="ECO:0000256" key="1">
    <source>
        <dbReference type="ARBA" id="ARBA00009995"/>
    </source>
</evidence>
<evidence type="ECO:0000313" key="6">
    <source>
        <dbReference type="Proteomes" id="UP000015106"/>
    </source>
</evidence>
<dbReference type="Gene3D" id="3.40.50.2000">
    <property type="entry name" value="Glycogen Phosphorylase B"/>
    <property type="match status" value="2"/>
</dbReference>
<name>A0A8R7P9Q4_TRIUA</name>
<dbReference type="GO" id="GO:0035251">
    <property type="term" value="F:UDP-glucosyltransferase activity"/>
    <property type="evidence" value="ECO:0007669"/>
    <property type="project" value="TreeGrafter"/>
</dbReference>
<protein>
    <recommendedName>
        <fullName evidence="4">Glycosyltransferase</fullName>
        <ecNumber evidence="4">2.4.1.-</ecNumber>
    </recommendedName>
</protein>
<dbReference type="Proteomes" id="UP000015106">
    <property type="component" value="Chromosome 2"/>
</dbReference>
<evidence type="ECO:0000313" key="5">
    <source>
        <dbReference type="EnsemblPlants" id="TuG1812G0200000701.01.T01.cds287543"/>
    </source>
</evidence>
<accession>A0A8R7P9Q4</accession>
<dbReference type="Pfam" id="PF00201">
    <property type="entry name" value="UDPGT"/>
    <property type="match status" value="1"/>
</dbReference>
<keyword evidence="3" id="KW-0328">Glycosyltransferase</keyword>
<dbReference type="SUPFAM" id="SSF53756">
    <property type="entry name" value="UDP-Glycosyltransferase/glycogen phosphorylase"/>
    <property type="match status" value="1"/>
</dbReference>
<dbReference type="KEGG" id="tua:125535380"/>
<dbReference type="CDD" id="cd03784">
    <property type="entry name" value="GT1_Gtf-like"/>
    <property type="match status" value="1"/>
</dbReference>
<reference evidence="5" key="2">
    <citation type="submission" date="2018-03" db="EMBL/GenBank/DDBJ databases">
        <title>The Triticum urartu genome reveals the dynamic nature of wheat genome evolution.</title>
        <authorList>
            <person name="Ling H."/>
            <person name="Ma B."/>
            <person name="Shi X."/>
            <person name="Liu H."/>
            <person name="Dong L."/>
            <person name="Sun H."/>
            <person name="Cao Y."/>
            <person name="Gao Q."/>
            <person name="Zheng S."/>
            <person name="Li Y."/>
            <person name="Yu Y."/>
            <person name="Du H."/>
            <person name="Qi M."/>
            <person name="Li Y."/>
            <person name="Yu H."/>
            <person name="Cui Y."/>
            <person name="Wang N."/>
            <person name="Chen C."/>
            <person name="Wu H."/>
            <person name="Zhao Y."/>
            <person name="Zhang J."/>
            <person name="Li Y."/>
            <person name="Zhou W."/>
            <person name="Zhang B."/>
            <person name="Hu W."/>
            <person name="Eijk M."/>
            <person name="Tang J."/>
            <person name="Witsenboer H."/>
            <person name="Zhao S."/>
            <person name="Li Z."/>
            <person name="Zhang A."/>
            <person name="Wang D."/>
            <person name="Liang C."/>
        </authorList>
    </citation>
    <scope>NUCLEOTIDE SEQUENCE [LARGE SCALE GENOMIC DNA]</scope>
    <source>
        <strain evidence="5">cv. G1812</strain>
    </source>
</reference>
<dbReference type="PANTHER" id="PTHR48047">
    <property type="entry name" value="GLYCOSYLTRANSFERASE"/>
    <property type="match status" value="1"/>
</dbReference>
<dbReference type="EC" id="2.4.1.-" evidence="4"/>
<proteinExistence type="inferred from homology"/>
<evidence type="ECO:0000256" key="2">
    <source>
        <dbReference type="ARBA" id="ARBA00022679"/>
    </source>
</evidence>
<dbReference type="RefSeq" id="XP_048554391.1">
    <property type="nucleotide sequence ID" value="XM_048698434.1"/>
</dbReference>
<dbReference type="InterPro" id="IPR002213">
    <property type="entry name" value="UDP_glucos_trans"/>
</dbReference>
<dbReference type="OrthoDB" id="674253at2759"/>
<dbReference type="InterPro" id="IPR035595">
    <property type="entry name" value="UDP_glycos_trans_CS"/>
</dbReference>
<evidence type="ECO:0000256" key="3">
    <source>
        <dbReference type="RuleBase" id="RU003718"/>
    </source>
</evidence>
<dbReference type="PANTHER" id="PTHR48047:SF19">
    <property type="entry name" value="GLYCOSYLTRANSFERASE"/>
    <property type="match status" value="1"/>
</dbReference>
<gene>
    <name evidence="5" type="primary">LOC125535380</name>
</gene>
<dbReference type="FunFam" id="3.40.50.2000:FF:000063">
    <property type="entry name" value="Glycosyltransferase"/>
    <property type="match status" value="1"/>
</dbReference>
<keyword evidence="2 3" id="KW-0808">Transferase</keyword>
<dbReference type="PROSITE" id="PS00375">
    <property type="entry name" value="UDPGT"/>
    <property type="match status" value="1"/>
</dbReference>
<reference evidence="5" key="3">
    <citation type="submission" date="2022-06" db="UniProtKB">
        <authorList>
            <consortium name="EnsemblPlants"/>
        </authorList>
    </citation>
    <scope>IDENTIFICATION</scope>
</reference>
<evidence type="ECO:0000256" key="4">
    <source>
        <dbReference type="RuleBase" id="RU362057"/>
    </source>
</evidence>
<organism evidence="5 6">
    <name type="scientific">Triticum urartu</name>
    <name type="common">Red wild einkorn</name>
    <name type="synonym">Crithodium urartu</name>
    <dbReference type="NCBI Taxonomy" id="4572"/>
    <lineage>
        <taxon>Eukaryota</taxon>
        <taxon>Viridiplantae</taxon>
        <taxon>Streptophyta</taxon>
        <taxon>Embryophyta</taxon>
        <taxon>Tracheophyta</taxon>
        <taxon>Spermatophyta</taxon>
        <taxon>Magnoliopsida</taxon>
        <taxon>Liliopsida</taxon>
        <taxon>Poales</taxon>
        <taxon>Poaceae</taxon>
        <taxon>BOP clade</taxon>
        <taxon>Pooideae</taxon>
        <taxon>Triticodae</taxon>
        <taxon>Triticeae</taxon>
        <taxon>Triticinae</taxon>
        <taxon>Triticum</taxon>
    </lineage>
</organism>
<sequence>MASTETTSSSKKLRVLLIPFFASSHIGPFTELAVSLATARPHAVEATVAVTPANASIVRSLLQRHENGGTPAQVATYPFPAVDGLPRGVENLGAAAQADAWRIDVAAVSDTLMRPVQETLIRAQSPDALVTDVHFMWNADVCDELGVPCVTYNVVGAFSTLAMRHLTLALVSNSNTNIEPEPEAVSVPRFPAPEIRVPTVELPEYLRSQERVDYSTYNRLYEVQGDCFGVAVNTSLDLEEHYCEMYAGNGYAKRAYMLGPLSLRLPSSPEAGDSRYTDWLDSKPSRSVVYVCFGSLAHVSDAQLDELALGLEASGMAFLWVVRADKWSPPERWHERVGGRGMVATAWAPQRAILAHRAVGAFVTHCGWNSVLETVAAGVPVLTWPIVFEQFITERLLTEVLGIGERLWPDGAGVRSTRYEENEVIPAHDVARALKTFMQPGGPGDAARSRVMGLAAKVHAAVAEGGSSDRDLHRLIDDLMEAAGAGKTTM</sequence>
<reference evidence="6" key="1">
    <citation type="journal article" date="2013" name="Nature">
        <title>Draft genome of the wheat A-genome progenitor Triticum urartu.</title>
        <authorList>
            <person name="Ling H.Q."/>
            <person name="Zhao S."/>
            <person name="Liu D."/>
            <person name="Wang J."/>
            <person name="Sun H."/>
            <person name="Zhang C."/>
            <person name="Fan H."/>
            <person name="Li D."/>
            <person name="Dong L."/>
            <person name="Tao Y."/>
            <person name="Gao C."/>
            <person name="Wu H."/>
            <person name="Li Y."/>
            <person name="Cui Y."/>
            <person name="Guo X."/>
            <person name="Zheng S."/>
            <person name="Wang B."/>
            <person name="Yu K."/>
            <person name="Liang Q."/>
            <person name="Yang W."/>
            <person name="Lou X."/>
            <person name="Chen J."/>
            <person name="Feng M."/>
            <person name="Jian J."/>
            <person name="Zhang X."/>
            <person name="Luo G."/>
            <person name="Jiang Y."/>
            <person name="Liu J."/>
            <person name="Wang Z."/>
            <person name="Sha Y."/>
            <person name="Zhang B."/>
            <person name="Wu H."/>
            <person name="Tang D."/>
            <person name="Shen Q."/>
            <person name="Xue P."/>
            <person name="Zou S."/>
            <person name="Wang X."/>
            <person name="Liu X."/>
            <person name="Wang F."/>
            <person name="Yang Y."/>
            <person name="An X."/>
            <person name="Dong Z."/>
            <person name="Zhang K."/>
            <person name="Zhang X."/>
            <person name="Luo M.C."/>
            <person name="Dvorak J."/>
            <person name="Tong Y."/>
            <person name="Wang J."/>
            <person name="Yang H."/>
            <person name="Li Z."/>
            <person name="Wang D."/>
            <person name="Zhang A."/>
            <person name="Wang J."/>
        </authorList>
    </citation>
    <scope>NUCLEOTIDE SEQUENCE</scope>
    <source>
        <strain evidence="6">cv. G1812</strain>
    </source>
</reference>
<comment type="similarity">
    <text evidence="1 3">Belongs to the UDP-glycosyltransferase family.</text>
</comment>
<dbReference type="Gramene" id="TuG1812G0200000701.01.T01">
    <property type="protein sequence ID" value="TuG1812G0200000701.01.T01.cds287543"/>
    <property type="gene ID" value="TuG1812G0200000701.01"/>
</dbReference>
<dbReference type="GeneID" id="125535380"/>
<keyword evidence="6" id="KW-1185">Reference proteome</keyword>